<keyword evidence="9" id="KW-0342">GTP-binding</keyword>
<comment type="catalytic activity">
    <reaction evidence="10">
        <text>GTP + H2O = GDP + phosphate + H(+)</text>
        <dbReference type="Rhea" id="RHEA:19669"/>
        <dbReference type="ChEBI" id="CHEBI:15377"/>
        <dbReference type="ChEBI" id="CHEBI:15378"/>
        <dbReference type="ChEBI" id="CHEBI:37565"/>
        <dbReference type="ChEBI" id="CHEBI:43474"/>
        <dbReference type="ChEBI" id="CHEBI:58189"/>
    </reaction>
    <physiologicalReaction direction="left-to-right" evidence="10">
        <dbReference type="Rhea" id="RHEA:19670"/>
    </physiologicalReaction>
</comment>
<dbReference type="Gene3D" id="2.40.30.10">
    <property type="entry name" value="Translation factors"/>
    <property type="match status" value="2"/>
</dbReference>
<dbReference type="InterPro" id="IPR009000">
    <property type="entry name" value="Transl_B-barrel_sf"/>
</dbReference>
<dbReference type="CDD" id="cd04093">
    <property type="entry name" value="HBS1_C_III"/>
    <property type="match status" value="1"/>
</dbReference>
<evidence type="ECO:0000256" key="11">
    <source>
        <dbReference type="SAM" id="MobiDB-lite"/>
    </source>
</evidence>
<evidence type="ECO:0000256" key="5">
    <source>
        <dbReference type="ARBA" id="ARBA00022741"/>
    </source>
</evidence>
<keyword evidence="4" id="KW-0597">Phosphoprotein</keyword>
<feature type="domain" description="Tr-type G" evidence="12">
    <location>
        <begin position="479"/>
        <end position="637"/>
    </location>
</feature>
<evidence type="ECO:0000256" key="9">
    <source>
        <dbReference type="ARBA" id="ARBA00023134"/>
    </source>
</evidence>
<dbReference type="CTD" id="6755180"/>
<dbReference type="InterPro" id="IPR054696">
    <property type="entry name" value="GTP-eEF1A_C"/>
</dbReference>
<evidence type="ECO:0000256" key="4">
    <source>
        <dbReference type="ARBA" id="ARBA00022553"/>
    </source>
</evidence>
<evidence type="ECO:0000256" key="6">
    <source>
        <dbReference type="ARBA" id="ARBA00022801"/>
    </source>
</evidence>
<accession>B3S260</accession>
<dbReference type="PANTHER" id="PTHR23115">
    <property type="entry name" value="TRANSLATION FACTOR"/>
    <property type="match status" value="1"/>
</dbReference>
<dbReference type="SUPFAM" id="SSF50447">
    <property type="entry name" value="Translation proteins"/>
    <property type="match status" value="1"/>
</dbReference>
<proteinExistence type="inferred from homology"/>
<dbReference type="GO" id="GO:0006412">
    <property type="term" value="P:translation"/>
    <property type="evidence" value="ECO:0000318"/>
    <property type="project" value="GO_Central"/>
</dbReference>
<feature type="region of interest" description="Disordered" evidence="11">
    <location>
        <begin position="416"/>
        <end position="440"/>
    </location>
</feature>
<dbReference type="OrthoDB" id="342024at2759"/>
<dbReference type="STRING" id="10228.B3S260"/>
<evidence type="ECO:0000256" key="8">
    <source>
        <dbReference type="ARBA" id="ARBA00022917"/>
    </source>
</evidence>
<dbReference type="KEGG" id="tad:TRIADDRAFT_64067"/>
<dbReference type="RefSeq" id="XP_002114287.1">
    <property type="nucleotide sequence ID" value="XM_002114251.1"/>
</dbReference>
<dbReference type="PROSITE" id="PS51722">
    <property type="entry name" value="G_TR_2"/>
    <property type="match status" value="1"/>
</dbReference>
<dbReference type="AlphaFoldDB" id="B3S260"/>
<dbReference type="InParanoid" id="B3S260"/>
<evidence type="ECO:0000256" key="2">
    <source>
        <dbReference type="ARBA" id="ARBA00007249"/>
    </source>
</evidence>
<dbReference type="Pfam" id="PF00009">
    <property type="entry name" value="GTP_EFTU"/>
    <property type="match status" value="1"/>
</dbReference>
<protein>
    <recommendedName>
        <fullName evidence="12">Tr-type G domain-containing protein</fullName>
    </recommendedName>
</protein>
<dbReference type="FunCoup" id="B3S260">
    <property type="interactions" value="1645"/>
</dbReference>
<dbReference type="GO" id="GO:0005737">
    <property type="term" value="C:cytoplasm"/>
    <property type="evidence" value="ECO:0007669"/>
    <property type="project" value="UniProtKB-SubCell"/>
</dbReference>
<evidence type="ECO:0000256" key="7">
    <source>
        <dbReference type="ARBA" id="ARBA00022845"/>
    </source>
</evidence>
<keyword evidence="7" id="KW-0810">Translation regulation</keyword>
<dbReference type="GO" id="GO:0005525">
    <property type="term" value="F:GTP binding"/>
    <property type="evidence" value="ECO:0007669"/>
    <property type="project" value="UniProtKB-KW"/>
</dbReference>
<gene>
    <name evidence="13" type="ORF">TRIADDRAFT_64067</name>
</gene>
<dbReference type="GO" id="GO:0003924">
    <property type="term" value="F:GTPase activity"/>
    <property type="evidence" value="ECO:0000318"/>
    <property type="project" value="GO_Central"/>
</dbReference>
<dbReference type="InterPro" id="IPR000795">
    <property type="entry name" value="T_Tr_GTP-bd_dom"/>
</dbReference>
<dbReference type="eggNOG" id="KOG0458">
    <property type="taxonomic scope" value="Eukaryota"/>
</dbReference>
<dbReference type="EMBL" id="DS985247">
    <property type="protein sequence ID" value="EDV23377.1"/>
    <property type="molecule type" value="Genomic_DNA"/>
</dbReference>
<dbReference type="SUPFAM" id="SSF109732">
    <property type="entry name" value="HBS1-like domain"/>
    <property type="match status" value="1"/>
</dbReference>
<dbReference type="CDD" id="cd16267">
    <property type="entry name" value="HBS1-like_II"/>
    <property type="match status" value="1"/>
</dbReference>
<dbReference type="PRINTS" id="PR00315">
    <property type="entry name" value="ELONGATNFCT"/>
</dbReference>
<dbReference type="Pfam" id="PF22594">
    <property type="entry name" value="GTP-eEF1A_C"/>
    <property type="match status" value="1"/>
</dbReference>
<dbReference type="InterPro" id="IPR050100">
    <property type="entry name" value="TRAFAC_GTPase_members"/>
</dbReference>
<dbReference type="FunFam" id="2.40.30.10:FF:000121">
    <property type="entry name" value="Translation elongation factor Tu"/>
    <property type="match status" value="1"/>
</dbReference>
<dbReference type="GO" id="GO:0006417">
    <property type="term" value="P:regulation of translation"/>
    <property type="evidence" value="ECO:0007669"/>
    <property type="project" value="UniProtKB-KW"/>
</dbReference>
<dbReference type="Gene3D" id="3.40.50.300">
    <property type="entry name" value="P-loop containing nucleotide triphosphate hydrolases"/>
    <property type="match status" value="1"/>
</dbReference>
<evidence type="ECO:0000313" key="13">
    <source>
        <dbReference type="EMBL" id="EDV23377.1"/>
    </source>
</evidence>
<dbReference type="HOGENOM" id="CLU_007265_3_6_1"/>
<keyword evidence="6" id="KW-0378">Hydrolase</keyword>
<dbReference type="InterPro" id="IPR009001">
    <property type="entry name" value="Transl_elong_EF1A/Init_IF2_C"/>
</dbReference>
<dbReference type="Gene3D" id="1.10.8.10">
    <property type="entry name" value="DNA helicase RuvA subunit, C-terminal domain"/>
    <property type="match status" value="1"/>
</dbReference>
<keyword evidence="8" id="KW-0648">Protein biosynthesis</keyword>
<dbReference type="InterPro" id="IPR037189">
    <property type="entry name" value="HBS1-like_N_sf"/>
</dbReference>
<dbReference type="SUPFAM" id="SSF52540">
    <property type="entry name" value="P-loop containing nucleoside triphosphate hydrolases"/>
    <property type="match status" value="1"/>
</dbReference>
<sequence>MARHRAVRNMHYEDEAEFIYSRSRGNQSNFLSEYITKSAEKDKVDEDEDESLLDDSIDYSRLKLSPDNKIKLFACMDQIRSIMGDISEKRVVNVVINENFNVEAALNRLLSTEGEATEPNFTDISGLDKADAQNFGLSSDRHTKDNEQLNFTYHNAGNTQLVSDGANRLDNYPSITLENLSPIANTQNSIFSTELENDLNVPLSALAELSCLSENVDTELQLSPIRQIGDSNNSLIFENFVDLKSLVNSEGTTINQQSPWDNLNINLNDILSSCIDSNIAFQKESLIKNQDENLVIISATKASSSSQILNQSNDAIDEMTRKWNDVMQSEIGDFHDLDKTLETAESSEKQEILKLAKPSMFASLISSKNSILVLVKTQISSLAQIRNHKIKAFDFNLPSPDDKIPLELPPMLLMQHQSPARNSPSPPPKESESTATPVAKLPRSLSKQLQAINLQDEWKKRQSGKEVINLIVVGHVDAGITIDIGHSKFETKTKEVALSDAPGHKDFVPNVITGATQADVAIIVVNASVGEFEAGFEAGGQTREHAMLIRSLGVAQLLVAVNKLDTVNWSQSRYDTIIRKLKPFLKQSGYKESDVRYVPCSGLTGENLVKPSDTQALTTWYKGPSLLDCIDNFKIPQRSLDAPFRLCVSDVYKGIGQGIVIGGKAESGAVAIGEQIVVLPSNKAGYVKSISLHDEATNWTCVGDQSNLTVIGIDINNVSRGSVVCVHGSLASVTRKILVRAIVIDPPTPITIGFTGLLYCHTITETASVTKLVSIIDKSTGEVIKKKPRCITKHTSAIFEITTARPICADLYKDNKALGRITLRSGSNTVAAGIIIKSVYQIT</sequence>
<keyword evidence="14" id="KW-1185">Reference proteome</keyword>
<evidence type="ECO:0000256" key="10">
    <source>
        <dbReference type="ARBA" id="ARBA00049117"/>
    </source>
</evidence>
<reference evidence="13 14" key="1">
    <citation type="journal article" date="2008" name="Nature">
        <title>The Trichoplax genome and the nature of placozoans.</title>
        <authorList>
            <person name="Srivastava M."/>
            <person name="Begovic E."/>
            <person name="Chapman J."/>
            <person name="Putnam N.H."/>
            <person name="Hellsten U."/>
            <person name="Kawashima T."/>
            <person name="Kuo A."/>
            <person name="Mitros T."/>
            <person name="Salamov A."/>
            <person name="Carpenter M.L."/>
            <person name="Signorovitch A.Y."/>
            <person name="Moreno M.A."/>
            <person name="Kamm K."/>
            <person name="Grimwood J."/>
            <person name="Schmutz J."/>
            <person name="Shapiro H."/>
            <person name="Grigoriev I.V."/>
            <person name="Buss L.W."/>
            <person name="Schierwater B."/>
            <person name="Dellaporta S.L."/>
            <person name="Rokhsar D.S."/>
        </authorList>
    </citation>
    <scope>NUCLEOTIDE SEQUENCE [LARGE SCALE GENOMIC DNA]</scope>
    <source>
        <strain evidence="13 14">Grell-BS-1999</strain>
    </source>
</reference>
<dbReference type="GeneID" id="6755180"/>
<comment type="similarity">
    <text evidence="2">Belongs to the TRAFAC class translation factor GTPase superfamily. Classic translation factor GTPase family. EF-Tu/EF-1A subfamily.</text>
</comment>
<dbReference type="InterPro" id="IPR027417">
    <property type="entry name" value="P-loop_NTPase"/>
</dbReference>
<evidence type="ECO:0000259" key="12">
    <source>
        <dbReference type="PROSITE" id="PS51722"/>
    </source>
</evidence>
<evidence type="ECO:0000256" key="3">
    <source>
        <dbReference type="ARBA" id="ARBA00022490"/>
    </source>
</evidence>
<dbReference type="InterPro" id="IPR015033">
    <property type="entry name" value="HBS1-like_N"/>
</dbReference>
<name>B3S260_TRIAD</name>
<dbReference type="Proteomes" id="UP000009022">
    <property type="component" value="Unassembled WGS sequence"/>
</dbReference>
<keyword evidence="5" id="KW-0547">Nucleotide-binding</keyword>
<dbReference type="FunFam" id="2.40.30.10:FF:000020">
    <property type="entry name" value="Translation elongation factor EF-1"/>
    <property type="match status" value="1"/>
</dbReference>
<keyword evidence="3" id="KW-0963">Cytoplasm</keyword>
<evidence type="ECO:0000256" key="1">
    <source>
        <dbReference type="ARBA" id="ARBA00004496"/>
    </source>
</evidence>
<dbReference type="Pfam" id="PF08938">
    <property type="entry name" value="HBS1_N"/>
    <property type="match status" value="1"/>
</dbReference>
<organism evidence="13 14">
    <name type="scientific">Trichoplax adhaerens</name>
    <name type="common">Trichoplax reptans</name>
    <dbReference type="NCBI Taxonomy" id="10228"/>
    <lineage>
        <taxon>Eukaryota</taxon>
        <taxon>Metazoa</taxon>
        <taxon>Placozoa</taxon>
        <taxon>Uniplacotomia</taxon>
        <taxon>Trichoplacea</taxon>
        <taxon>Trichoplacidae</taxon>
        <taxon>Trichoplax</taxon>
    </lineage>
</organism>
<evidence type="ECO:0000313" key="14">
    <source>
        <dbReference type="Proteomes" id="UP000009022"/>
    </source>
</evidence>
<dbReference type="SUPFAM" id="SSF50465">
    <property type="entry name" value="EF-Tu/eEF-1alpha/eIF2-gamma C-terminal domain"/>
    <property type="match status" value="1"/>
</dbReference>
<comment type="subcellular location">
    <subcellularLocation>
        <location evidence="1">Cytoplasm</location>
    </subcellularLocation>
</comment>
<dbReference type="PhylomeDB" id="B3S260"/>